<protein>
    <submittedName>
        <fullName evidence="1">Tryptophanyl-tRNA synthetase</fullName>
    </submittedName>
</protein>
<sequence>MSALPNHYETLREVFDYDRPTVDIGDVDAEVVDRAFAATTDEDALREAADKETLFVASAGLTGPPHVGTVAQMFAVKRLREAGFDTEFLLADYEKVAAGGRDLDVVRGLADDYRAFLDGIGYDGRVRTQYDATGVMQTAFRLAPHFDPDASIGVDAEPTAWVEALQAAYERDRDGPADEATTTDFGGDAASLLCLADFVHPTLADGYDQTVFVLGVDEHALVRANEHHLADAPVDAARLAELEAACRAGGGVWDAAVEEYADFLADLSRAWPSEGKRSTTRGC</sequence>
<keyword evidence="1" id="KW-0436">Ligase</keyword>
<reference evidence="1 2" key="1">
    <citation type="submission" date="2016-10" db="EMBL/GenBank/DDBJ databases">
        <authorList>
            <person name="de Groot N.N."/>
        </authorList>
    </citation>
    <scope>NUCLEOTIDE SEQUENCE [LARGE SCALE GENOMIC DNA]</scope>
    <source>
        <strain evidence="1 2">CGMCC 1.5337</strain>
    </source>
</reference>
<gene>
    <name evidence="1" type="ORF">SAMN04487945_0932</name>
</gene>
<dbReference type="STRING" id="355548.SAMN04487945_0932"/>
<evidence type="ECO:0000313" key="1">
    <source>
        <dbReference type="EMBL" id="SEW01657.1"/>
    </source>
</evidence>
<dbReference type="EMBL" id="FOJA01000001">
    <property type="protein sequence ID" value="SEW01657.1"/>
    <property type="molecule type" value="Genomic_DNA"/>
</dbReference>
<accession>A0A1I0NK72</accession>
<dbReference type="Gene3D" id="3.40.50.620">
    <property type="entry name" value="HUPs"/>
    <property type="match status" value="1"/>
</dbReference>
<keyword evidence="1" id="KW-0030">Aminoacyl-tRNA synthetase</keyword>
<dbReference type="GO" id="GO:0004812">
    <property type="term" value="F:aminoacyl-tRNA ligase activity"/>
    <property type="evidence" value="ECO:0007669"/>
    <property type="project" value="UniProtKB-KW"/>
</dbReference>
<dbReference type="OrthoDB" id="232717at2157"/>
<dbReference type="AlphaFoldDB" id="A0A1I0NK72"/>
<organism evidence="1 2">
    <name type="scientific">Halobacterium jilantaiense</name>
    <dbReference type="NCBI Taxonomy" id="355548"/>
    <lineage>
        <taxon>Archaea</taxon>
        <taxon>Methanobacteriati</taxon>
        <taxon>Methanobacteriota</taxon>
        <taxon>Stenosarchaea group</taxon>
        <taxon>Halobacteria</taxon>
        <taxon>Halobacteriales</taxon>
        <taxon>Halobacteriaceae</taxon>
        <taxon>Halobacterium</taxon>
    </lineage>
</organism>
<dbReference type="Proteomes" id="UP000198518">
    <property type="component" value="Unassembled WGS sequence"/>
</dbReference>
<dbReference type="SUPFAM" id="SSF52374">
    <property type="entry name" value="Nucleotidylyl transferase"/>
    <property type="match status" value="1"/>
</dbReference>
<keyword evidence="2" id="KW-1185">Reference proteome</keyword>
<evidence type="ECO:0000313" key="2">
    <source>
        <dbReference type="Proteomes" id="UP000198518"/>
    </source>
</evidence>
<dbReference type="InterPro" id="IPR014729">
    <property type="entry name" value="Rossmann-like_a/b/a_fold"/>
</dbReference>
<name>A0A1I0NK72_9EURY</name>
<proteinExistence type="predicted"/>
<dbReference type="RefSeq" id="WP_089668202.1">
    <property type="nucleotide sequence ID" value="NZ_FOJA01000001.1"/>
</dbReference>